<evidence type="ECO:0000259" key="5">
    <source>
        <dbReference type="Pfam" id="PF17942"/>
    </source>
</evidence>
<dbReference type="Pfam" id="PF17942">
    <property type="entry name" value="Morc6_S5"/>
    <property type="match status" value="1"/>
</dbReference>
<keyword evidence="2" id="KW-0479">Metal-binding</keyword>
<dbReference type="PANTHER" id="PTHR23337">
    <property type="entry name" value="ZINC FINGER CW-TYPE COILED-COIL DOMAIN PROTEIN 1"/>
    <property type="match status" value="1"/>
</dbReference>
<dbReference type="OrthoDB" id="10251809at2759"/>
<keyword evidence="4" id="KW-0539">Nucleus</keyword>
<dbReference type="EMBL" id="CAAALY010009395">
    <property type="protein sequence ID" value="VEL10579.1"/>
    <property type="molecule type" value="Genomic_DNA"/>
</dbReference>
<name>A0A3S5BND6_9PLAT</name>
<dbReference type="InterPro" id="IPR041006">
    <property type="entry name" value="Morc_S5"/>
</dbReference>
<gene>
    <name evidence="6" type="ORF">PXEA_LOCUS4019</name>
</gene>
<keyword evidence="7" id="KW-1185">Reference proteome</keyword>
<evidence type="ECO:0000256" key="1">
    <source>
        <dbReference type="ARBA" id="ARBA00004123"/>
    </source>
</evidence>
<evidence type="ECO:0000313" key="6">
    <source>
        <dbReference type="EMBL" id="VEL10579.1"/>
    </source>
</evidence>
<proteinExistence type="predicted"/>
<feature type="domain" description="Morc S5" evidence="5">
    <location>
        <begin position="11"/>
        <end position="117"/>
    </location>
</feature>
<dbReference type="GO" id="GO:0005634">
    <property type="term" value="C:nucleus"/>
    <property type="evidence" value="ECO:0007669"/>
    <property type="project" value="UniProtKB-SubCell"/>
</dbReference>
<dbReference type="GO" id="GO:0046872">
    <property type="term" value="F:metal ion binding"/>
    <property type="evidence" value="ECO:0007669"/>
    <property type="project" value="UniProtKB-KW"/>
</dbReference>
<evidence type="ECO:0000256" key="3">
    <source>
        <dbReference type="ARBA" id="ARBA00023054"/>
    </source>
</evidence>
<evidence type="ECO:0000256" key="4">
    <source>
        <dbReference type="ARBA" id="ARBA00023242"/>
    </source>
</evidence>
<dbReference type="Proteomes" id="UP000784294">
    <property type="component" value="Unassembled WGS sequence"/>
</dbReference>
<sequence length="219" mass="25272">MRRLKNVAAELRNAVVIQQNIVARKQKSMKDPKTLTFYFGVNVLDRACDGMFVYNCSRLIKMYQRIGPQQDSSMLCRGVVGIVDVPYMPTHNKQDFADAKEYRQLMRAMADHLMQYWDDLGIDRPDPSFQMSPLLGGSSAGVIRFWKSFGYLSARWRDPPSQEEKYIRKRCSSVSVCVQCGKLAKLFLSALYLLICKFSSLTERLILVYNKVWFLLVLV</sequence>
<evidence type="ECO:0000256" key="2">
    <source>
        <dbReference type="ARBA" id="ARBA00022723"/>
    </source>
</evidence>
<reference evidence="6" key="1">
    <citation type="submission" date="2018-11" db="EMBL/GenBank/DDBJ databases">
        <authorList>
            <consortium name="Pathogen Informatics"/>
        </authorList>
    </citation>
    <scope>NUCLEOTIDE SEQUENCE</scope>
</reference>
<dbReference type="AlphaFoldDB" id="A0A3S5BND6"/>
<evidence type="ECO:0000313" key="7">
    <source>
        <dbReference type="Proteomes" id="UP000784294"/>
    </source>
</evidence>
<accession>A0A3S5BND6</accession>
<keyword evidence="3" id="KW-0175">Coiled coil</keyword>
<protein>
    <recommendedName>
        <fullName evidence="5">Morc S5 domain-containing protein</fullName>
    </recommendedName>
</protein>
<dbReference type="PANTHER" id="PTHR23337:SF3">
    <property type="entry name" value="MORC FAMILY CW-TYPE ZINC FINGER 2"/>
    <property type="match status" value="1"/>
</dbReference>
<comment type="caution">
    <text evidence="6">The sequence shown here is derived from an EMBL/GenBank/DDBJ whole genome shotgun (WGS) entry which is preliminary data.</text>
</comment>
<organism evidence="6 7">
    <name type="scientific">Protopolystoma xenopodis</name>
    <dbReference type="NCBI Taxonomy" id="117903"/>
    <lineage>
        <taxon>Eukaryota</taxon>
        <taxon>Metazoa</taxon>
        <taxon>Spiralia</taxon>
        <taxon>Lophotrochozoa</taxon>
        <taxon>Platyhelminthes</taxon>
        <taxon>Monogenea</taxon>
        <taxon>Polyopisthocotylea</taxon>
        <taxon>Polystomatidea</taxon>
        <taxon>Polystomatidae</taxon>
        <taxon>Protopolystoma</taxon>
    </lineage>
</organism>
<comment type="subcellular location">
    <subcellularLocation>
        <location evidence="1">Nucleus</location>
    </subcellularLocation>
</comment>